<dbReference type="InterPro" id="IPR027417">
    <property type="entry name" value="P-loop_NTPase"/>
</dbReference>
<accession>A0AAE2VDA4</accession>
<keyword evidence="2" id="KW-0808">Transferase</keyword>
<proteinExistence type="inferred from homology"/>
<reference evidence="5" key="1">
    <citation type="submission" date="2021-01" db="EMBL/GenBank/DDBJ databases">
        <title>Modified the classification status of verrucomicrobia.</title>
        <authorList>
            <person name="Feng X."/>
        </authorList>
    </citation>
    <scope>NUCLEOTIDE SEQUENCE</scope>
    <source>
        <strain evidence="5">5K15</strain>
    </source>
</reference>
<sequence>MSLSRKNKERAKTLLANLPVLGPPVIAFLLKKRFPVEISLVEGKDPATSSEPSWMHFSVNKAATQYVKSVMASLAESKGLLHASMHDYAFHSELPFFDHLTAEQVAGYSQVFKPQGYLYGPFGGMIEGIQELEKYKVVLVVRDPRDMAVSAYFSKGKSHGLPLTPAGKREAFIRDRDKTQNKSIEEHVLDYAPEVLREFDRYKEHLLQGNYQVHLCKYEQMVTDFPQWLDDLVAFCCGEIDPSLRDEIIRRHEAMKPVKEDPSKHIRKGQPGDYKEKLDQPTIAKLNEIFKEHLEFFDYLDAK</sequence>
<dbReference type="PANTHER" id="PTHR11783">
    <property type="entry name" value="SULFOTRANSFERASE SULT"/>
    <property type="match status" value="1"/>
</dbReference>
<dbReference type="RefSeq" id="WP_309491135.1">
    <property type="nucleotide sequence ID" value="NZ_JAENIG010000015.1"/>
</dbReference>
<dbReference type="Proteomes" id="UP000634206">
    <property type="component" value="Unassembled WGS sequence"/>
</dbReference>
<dbReference type="GO" id="GO:0008146">
    <property type="term" value="F:sulfotransferase activity"/>
    <property type="evidence" value="ECO:0007669"/>
    <property type="project" value="InterPro"/>
</dbReference>
<organism evidence="5 6">
    <name type="scientific">Oceaniferula flava</name>
    <dbReference type="NCBI Taxonomy" id="2800421"/>
    <lineage>
        <taxon>Bacteria</taxon>
        <taxon>Pseudomonadati</taxon>
        <taxon>Verrucomicrobiota</taxon>
        <taxon>Verrucomicrobiia</taxon>
        <taxon>Verrucomicrobiales</taxon>
        <taxon>Verrucomicrobiaceae</taxon>
        <taxon>Oceaniferula</taxon>
    </lineage>
</organism>
<name>A0AAE2VDA4_9BACT</name>
<dbReference type="SUPFAM" id="SSF52540">
    <property type="entry name" value="P-loop containing nucleoside triphosphate hydrolases"/>
    <property type="match status" value="1"/>
</dbReference>
<evidence type="ECO:0000259" key="4">
    <source>
        <dbReference type="Pfam" id="PF00685"/>
    </source>
</evidence>
<comment type="caution">
    <text evidence="5">The sequence shown here is derived from an EMBL/GenBank/DDBJ whole genome shotgun (WGS) entry which is preliminary data.</text>
</comment>
<dbReference type="AlphaFoldDB" id="A0AAE2VDA4"/>
<dbReference type="Pfam" id="PF00685">
    <property type="entry name" value="Sulfotransfer_1"/>
    <property type="match status" value="1"/>
</dbReference>
<protein>
    <submittedName>
        <fullName evidence="5">Sulfotransferase domain-containing protein</fullName>
    </submittedName>
</protein>
<gene>
    <name evidence="5" type="ORF">JIN83_16205</name>
</gene>
<evidence type="ECO:0000256" key="1">
    <source>
        <dbReference type="ARBA" id="ARBA00005771"/>
    </source>
</evidence>
<evidence type="ECO:0000313" key="5">
    <source>
        <dbReference type="EMBL" id="MBK1856515.1"/>
    </source>
</evidence>
<dbReference type="InterPro" id="IPR000863">
    <property type="entry name" value="Sulfotransferase_dom"/>
</dbReference>
<evidence type="ECO:0000256" key="3">
    <source>
        <dbReference type="SAM" id="MobiDB-lite"/>
    </source>
</evidence>
<dbReference type="EMBL" id="JAENIG010000015">
    <property type="protein sequence ID" value="MBK1856515.1"/>
    <property type="molecule type" value="Genomic_DNA"/>
</dbReference>
<evidence type="ECO:0000256" key="2">
    <source>
        <dbReference type="ARBA" id="ARBA00022679"/>
    </source>
</evidence>
<keyword evidence="6" id="KW-1185">Reference proteome</keyword>
<comment type="similarity">
    <text evidence="1">Belongs to the sulfotransferase 1 family.</text>
</comment>
<evidence type="ECO:0000313" key="6">
    <source>
        <dbReference type="Proteomes" id="UP000634206"/>
    </source>
</evidence>
<feature type="region of interest" description="Disordered" evidence="3">
    <location>
        <begin position="257"/>
        <end position="276"/>
    </location>
</feature>
<feature type="domain" description="Sulfotransferase" evidence="4">
    <location>
        <begin position="133"/>
        <end position="295"/>
    </location>
</feature>
<dbReference type="Gene3D" id="3.40.50.300">
    <property type="entry name" value="P-loop containing nucleotide triphosphate hydrolases"/>
    <property type="match status" value="1"/>
</dbReference>